<accession>A0AAV7PXX1</accession>
<gene>
    <name evidence="1" type="ORF">NDU88_011494</name>
</gene>
<dbReference type="Proteomes" id="UP001066276">
    <property type="component" value="Chromosome 7"/>
</dbReference>
<dbReference type="AlphaFoldDB" id="A0AAV7PXX1"/>
<sequence length="49" mass="5003">NVLYTAGGAPGALAVSSQTASINTDVSTAVFIMRAKVSFLAQLHTHLTA</sequence>
<comment type="caution">
    <text evidence="1">The sequence shown here is derived from an EMBL/GenBank/DDBJ whole genome shotgun (WGS) entry which is preliminary data.</text>
</comment>
<evidence type="ECO:0000313" key="2">
    <source>
        <dbReference type="Proteomes" id="UP001066276"/>
    </source>
</evidence>
<keyword evidence="2" id="KW-1185">Reference proteome</keyword>
<evidence type="ECO:0000313" key="1">
    <source>
        <dbReference type="EMBL" id="KAJ1133197.1"/>
    </source>
</evidence>
<reference evidence="1" key="1">
    <citation type="journal article" date="2022" name="bioRxiv">
        <title>Sequencing and chromosome-scale assembly of the giantPleurodeles waltlgenome.</title>
        <authorList>
            <person name="Brown T."/>
            <person name="Elewa A."/>
            <person name="Iarovenko S."/>
            <person name="Subramanian E."/>
            <person name="Araus A.J."/>
            <person name="Petzold A."/>
            <person name="Susuki M."/>
            <person name="Suzuki K.-i.T."/>
            <person name="Hayashi T."/>
            <person name="Toyoda A."/>
            <person name="Oliveira C."/>
            <person name="Osipova E."/>
            <person name="Leigh N.D."/>
            <person name="Simon A."/>
            <person name="Yun M.H."/>
        </authorList>
    </citation>
    <scope>NUCLEOTIDE SEQUENCE</scope>
    <source>
        <strain evidence="1">20211129_DDA</strain>
        <tissue evidence="1">Liver</tissue>
    </source>
</reference>
<proteinExistence type="predicted"/>
<dbReference type="EMBL" id="JANPWB010000011">
    <property type="protein sequence ID" value="KAJ1133197.1"/>
    <property type="molecule type" value="Genomic_DNA"/>
</dbReference>
<organism evidence="1 2">
    <name type="scientific">Pleurodeles waltl</name>
    <name type="common">Iberian ribbed newt</name>
    <dbReference type="NCBI Taxonomy" id="8319"/>
    <lineage>
        <taxon>Eukaryota</taxon>
        <taxon>Metazoa</taxon>
        <taxon>Chordata</taxon>
        <taxon>Craniata</taxon>
        <taxon>Vertebrata</taxon>
        <taxon>Euteleostomi</taxon>
        <taxon>Amphibia</taxon>
        <taxon>Batrachia</taxon>
        <taxon>Caudata</taxon>
        <taxon>Salamandroidea</taxon>
        <taxon>Salamandridae</taxon>
        <taxon>Pleurodelinae</taxon>
        <taxon>Pleurodeles</taxon>
    </lineage>
</organism>
<name>A0AAV7PXX1_PLEWA</name>
<protein>
    <submittedName>
        <fullName evidence="1">Uncharacterized protein</fullName>
    </submittedName>
</protein>
<feature type="non-terminal residue" evidence="1">
    <location>
        <position position="49"/>
    </location>
</feature>
<feature type="non-terminal residue" evidence="1">
    <location>
        <position position="1"/>
    </location>
</feature>